<protein>
    <submittedName>
        <fullName evidence="2">Uncharacterized protein</fullName>
    </submittedName>
</protein>
<feature type="compositionally biased region" description="Basic and acidic residues" evidence="1">
    <location>
        <begin position="193"/>
        <end position="202"/>
    </location>
</feature>
<evidence type="ECO:0000313" key="2">
    <source>
        <dbReference type="EMBL" id="KAL3398914.1"/>
    </source>
</evidence>
<feature type="region of interest" description="Disordered" evidence="1">
    <location>
        <begin position="154"/>
        <end position="278"/>
    </location>
</feature>
<dbReference type="Proteomes" id="UP001627154">
    <property type="component" value="Unassembled WGS sequence"/>
</dbReference>
<gene>
    <name evidence="2" type="ORF">TKK_008007</name>
</gene>
<dbReference type="EMBL" id="JBJJXI010000059">
    <property type="protein sequence ID" value="KAL3398914.1"/>
    <property type="molecule type" value="Genomic_DNA"/>
</dbReference>
<keyword evidence="3" id="KW-1185">Reference proteome</keyword>
<feature type="compositionally biased region" description="Acidic residues" evidence="1">
    <location>
        <begin position="260"/>
        <end position="269"/>
    </location>
</feature>
<comment type="caution">
    <text evidence="2">The sequence shown here is derived from an EMBL/GenBank/DDBJ whole genome shotgun (WGS) entry which is preliminary data.</text>
</comment>
<dbReference type="AlphaFoldDB" id="A0ABD2X1E2"/>
<organism evidence="2 3">
    <name type="scientific">Trichogramma kaykai</name>
    <dbReference type="NCBI Taxonomy" id="54128"/>
    <lineage>
        <taxon>Eukaryota</taxon>
        <taxon>Metazoa</taxon>
        <taxon>Ecdysozoa</taxon>
        <taxon>Arthropoda</taxon>
        <taxon>Hexapoda</taxon>
        <taxon>Insecta</taxon>
        <taxon>Pterygota</taxon>
        <taxon>Neoptera</taxon>
        <taxon>Endopterygota</taxon>
        <taxon>Hymenoptera</taxon>
        <taxon>Apocrita</taxon>
        <taxon>Proctotrupomorpha</taxon>
        <taxon>Chalcidoidea</taxon>
        <taxon>Trichogrammatidae</taxon>
        <taxon>Trichogramma</taxon>
    </lineage>
</organism>
<accession>A0ABD2X1E2</accession>
<evidence type="ECO:0000313" key="3">
    <source>
        <dbReference type="Proteomes" id="UP001627154"/>
    </source>
</evidence>
<evidence type="ECO:0000256" key="1">
    <source>
        <dbReference type="SAM" id="MobiDB-lite"/>
    </source>
</evidence>
<proteinExistence type="predicted"/>
<sequence length="278" mass="31682">MRGISSHLWHAFRWHKSHILAPLRSHHTRIRSCANLTLRETKKCLEKLLQKKKGTVCGRPPILPFTTVVNYFAYLGGLTIQDCATSFMSESLELSSELLCKITWRGLGKKFKLVDTNFAKACEAAMNQNKHFKNVTEVDFNEAMKKALKSYKERLRRKVKKRSPAESDEEQQPRKRSRVTFQSEDVDLGNEEQQQHQHHDAMTSDDDQDFVDTNVFANRPNEDASYGDGLDEDESYEYGLDGDGLDGDGLDGYGLNGNELDQDAEESQEDIFKGLSQV</sequence>
<name>A0ABD2X1E2_9HYME</name>
<reference evidence="2 3" key="1">
    <citation type="journal article" date="2024" name="bioRxiv">
        <title>A reference genome for Trichogramma kaykai: A tiny desert-dwelling parasitoid wasp with competing sex-ratio distorters.</title>
        <authorList>
            <person name="Culotta J."/>
            <person name="Lindsey A.R."/>
        </authorList>
    </citation>
    <scope>NUCLEOTIDE SEQUENCE [LARGE SCALE GENOMIC DNA]</scope>
    <source>
        <strain evidence="2 3">KSX58</strain>
    </source>
</reference>